<keyword evidence="2" id="KW-0677">Repeat</keyword>
<dbReference type="InterPro" id="IPR056884">
    <property type="entry name" value="NPHP3-like_N"/>
</dbReference>
<feature type="repeat" description="WD" evidence="3">
    <location>
        <begin position="1183"/>
        <end position="1224"/>
    </location>
</feature>
<dbReference type="CDD" id="cd00200">
    <property type="entry name" value="WD40"/>
    <property type="match status" value="2"/>
</dbReference>
<feature type="domain" description="NACHT" evidence="5">
    <location>
        <begin position="304"/>
        <end position="450"/>
    </location>
</feature>
<feature type="repeat" description="WD" evidence="3">
    <location>
        <begin position="1312"/>
        <end position="1355"/>
    </location>
</feature>
<evidence type="ECO:0000313" key="7">
    <source>
        <dbReference type="Proteomes" id="UP000663861"/>
    </source>
</evidence>
<reference evidence="6" key="1">
    <citation type="submission" date="2021-01" db="EMBL/GenBank/DDBJ databases">
        <authorList>
            <person name="Kaushik A."/>
        </authorList>
    </citation>
    <scope>NUCLEOTIDE SEQUENCE</scope>
    <source>
        <strain evidence="6">AG4-RS23</strain>
    </source>
</reference>
<dbReference type="InterPro" id="IPR027417">
    <property type="entry name" value="P-loop_NTPase"/>
</dbReference>
<evidence type="ECO:0000256" key="3">
    <source>
        <dbReference type="PROSITE-ProRule" id="PRU00221"/>
    </source>
</evidence>
<dbReference type="PROSITE" id="PS50082">
    <property type="entry name" value="WD_REPEATS_2"/>
    <property type="match status" value="14"/>
</dbReference>
<dbReference type="PROSITE" id="PS50837">
    <property type="entry name" value="NACHT"/>
    <property type="match status" value="1"/>
</dbReference>
<feature type="repeat" description="WD" evidence="3">
    <location>
        <begin position="1226"/>
        <end position="1258"/>
    </location>
</feature>
<dbReference type="InterPro" id="IPR050505">
    <property type="entry name" value="WDR55/POC1"/>
</dbReference>
<protein>
    <recommendedName>
        <fullName evidence="5">NACHT domain-containing protein</fullName>
    </recommendedName>
</protein>
<dbReference type="SUPFAM" id="SSF52540">
    <property type="entry name" value="P-loop containing nucleoside triphosphate hydrolases"/>
    <property type="match status" value="1"/>
</dbReference>
<dbReference type="Proteomes" id="UP000663861">
    <property type="component" value="Unassembled WGS sequence"/>
</dbReference>
<dbReference type="PROSITE" id="PS50294">
    <property type="entry name" value="WD_REPEATS_REGION"/>
    <property type="match status" value="11"/>
</dbReference>
<dbReference type="OrthoDB" id="286637at2759"/>
<feature type="compositionally biased region" description="Low complexity" evidence="4">
    <location>
        <begin position="58"/>
        <end position="74"/>
    </location>
</feature>
<dbReference type="PRINTS" id="PR00320">
    <property type="entry name" value="GPROTEINBRPT"/>
</dbReference>
<evidence type="ECO:0000259" key="5">
    <source>
        <dbReference type="PROSITE" id="PS50837"/>
    </source>
</evidence>
<feature type="repeat" description="WD" evidence="3">
    <location>
        <begin position="1400"/>
        <end position="1434"/>
    </location>
</feature>
<dbReference type="InterPro" id="IPR019775">
    <property type="entry name" value="WD40_repeat_CS"/>
</dbReference>
<dbReference type="SMART" id="SM00320">
    <property type="entry name" value="WD40"/>
    <property type="match status" value="14"/>
</dbReference>
<comment type="caution">
    <text evidence="6">The sequence shown here is derived from an EMBL/GenBank/DDBJ whole genome shotgun (WGS) entry which is preliminary data.</text>
</comment>
<feature type="compositionally biased region" description="Low complexity" evidence="4">
    <location>
        <begin position="83"/>
        <end position="95"/>
    </location>
</feature>
<dbReference type="Pfam" id="PF24883">
    <property type="entry name" value="NPHP3_N"/>
    <property type="match status" value="1"/>
</dbReference>
<accession>A0A8H3H606</accession>
<organism evidence="6 7">
    <name type="scientific">Rhizoctonia solani</name>
    <dbReference type="NCBI Taxonomy" id="456999"/>
    <lineage>
        <taxon>Eukaryota</taxon>
        <taxon>Fungi</taxon>
        <taxon>Dikarya</taxon>
        <taxon>Basidiomycota</taxon>
        <taxon>Agaricomycotina</taxon>
        <taxon>Agaricomycetes</taxon>
        <taxon>Cantharellales</taxon>
        <taxon>Ceratobasidiaceae</taxon>
        <taxon>Rhizoctonia</taxon>
    </lineage>
</organism>
<feature type="repeat" description="WD" evidence="3">
    <location>
        <begin position="1269"/>
        <end position="1310"/>
    </location>
</feature>
<proteinExistence type="predicted"/>
<feature type="compositionally biased region" description="Polar residues" evidence="4">
    <location>
        <begin position="97"/>
        <end position="109"/>
    </location>
</feature>
<dbReference type="PANTHER" id="PTHR44019">
    <property type="entry name" value="WD REPEAT-CONTAINING PROTEIN 55"/>
    <property type="match status" value="1"/>
</dbReference>
<dbReference type="SUPFAM" id="SSF50978">
    <property type="entry name" value="WD40 repeat-like"/>
    <property type="match status" value="3"/>
</dbReference>
<name>A0A8H3H606_9AGAM</name>
<dbReference type="InterPro" id="IPR001680">
    <property type="entry name" value="WD40_rpt"/>
</dbReference>
<feature type="repeat" description="WD" evidence="3">
    <location>
        <begin position="924"/>
        <end position="956"/>
    </location>
</feature>
<feature type="repeat" description="WD" evidence="3">
    <location>
        <begin position="1054"/>
        <end position="1095"/>
    </location>
</feature>
<feature type="region of interest" description="Disordered" evidence="4">
    <location>
        <begin position="24"/>
        <end position="109"/>
    </location>
</feature>
<dbReference type="InterPro" id="IPR007111">
    <property type="entry name" value="NACHT_NTPase"/>
</dbReference>
<evidence type="ECO:0000313" key="6">
    <source>
        <dbReference type="EMBL" id="CAE6482677.1"/>
    </source>
</evidence>
<sequence>MDSKPLPSEPKGFSRARNYVKTLGRKAKDKLRTLSQSTSTLPIDDSETDSTAVPPSSPYLLSSASGHESSSIPSKVHKSEPALSTSLQTSSSLPLEHQTTSTAMRNQNSAGWESLRSALHVLQGVIESFPPLQAAVGTLVSCLDLFEIACKNRQDYYELGSELRDIAIFLAQHLQDSRSAHMVGVIATISKSIDKEIRSIVERQNQRTGRQIIPARYNEDEVLRDYKRIENLFRRLQIEVGMSAWSVAHEHLVITRLMNLSPAKLAAYDSTHGTEVNRRTCTENTREAILQDLNDWSDDTDGKRIYWMNGMAGTGKTTIACSLAQALEARGQLGGSFFCSRTSPECRDASKIMPTIAYQLSRYSTPFRAALFNVLDGDPDAGSRNITSQFEKLLKNPLMESEEKLLRNVVVIIDALDECDSPSAVRLVLEVLLKFTSGLPIKFFVTSRPDPRIYDRMSQNAHSQGIMHLHEIEHSIVQADIERYLKAELSHMAPKEAQILQLSHLAGNLFIYAATAVRYIQPDDIFVDSEDRLGNVLSAQLRSSKKLADIDNLYSAILNAALNREKLELDEVRRIQLVLWTAVCSREPIDIDTLTALVGMGEKKHVLVALKPLRSVLHVSETTGLVSTLHASFPDYILSRERANGFFCDREAHHLVLVTRCFDLMKAGLRFNICNLASSFVTDSTIPDLERRVATSISSPLFYSCQFWGDHFILALASEKIGQELNQFLSHRLLFWMEVLNLKNCLKSGLSTLSSVQKRVATLNEYERTRRSITDAHTFLTRTVATPIYQSTPHIYISALQFCPESSSVFSNYRKQVQGLMNVGGTAMKRREMAPLAIWQTENGINCFHLASDGTHIASGSSEGTVSVWDATNGILVAGPTESRGHSVHAIEVSPNSKLIAAGYEDGTISVWDATNGSSVSGPFHGHIDSVLAVTFTPDSTCIVSGSRDRTIRIWSALNGALVIGPLEGHDDSVHTVAVSPNGQYIISGSADHSIRVWYSSNGTLLGPPLKRHTGPVWSVRYSPDGAKIVSGADDNTVLVWSVTNELFSLERVFEGHTEGVVSVDFSPDGKQVVSGSYDCTTRVWDVTNGGLMSGPFERPIIGFQTVGFSPYGTWFYSGSSNGTVCLWDATSTTRVDRIPRGHTSSVESVQFSSDGTRVVSGSEDHTICVWDVFKGTLLVGPFRGHTAGVISVAFSPDDTRIVSSAFDHTICIWSSADGKLILGPCRGHTEWVKCVRFSPNGAFVASCSDDGTICVWDATKGVPVVGPFRRHNGGIFSIGFSPDGSRIVSGASDGTICISDSTTGNLLYGPYQAHNDWISSVSFSPNGKLIVSGAGVKDRTICIWDASDGELICGPLRGHNGGVLAISFSLDGRRIASSSDDRTIRVWDPENGDLLIGPLKAHTQSVRSVRFSPDGTRLVSGSRDQTLRIHDLEYQCNHSDALNGIWEISEDGWFKNEKSQLLFWVPPELRRSFPRPYNPVTIGPEGSLQVDFTPLRLGDNWHECYRLD</sequence>
<feature type="repeat" description="WD" evidence="3">
    <location>
        <begin position="1140"/>
        <end position="1173"/>
    </location>
</feature>
<dbReference type="EMBL" id="CAJMWY010002121">
    <property type="protein sequence ID" value="CAE6482677.1"/>
    <property type="molecule type" value="Genomic_DNA"/>
</dbReference>
<keyword evidence="1 3" id="KW-0853">WD repeat</keyword>
<feature type="repeat" description="WD" evidence="3">
    <location>
        <begin position="881"/>
        <end position="922"/>
    </location>
</feature>
<dbReference type="InterPro" id="IPR020472">
    <property type="entry name" value="WD40_PAC1"/>
</dbReference>
<dbReference type="PANTHER" id="PTHR44019:SF8">
    <property type="entry name" value="POC1 CENTRIOLAR PROTEIN HOMOLOG"/>
    <property type="match status" value="1"/>
</dbReference>
<feature type="repeat" description="WD" evidence="3">
    <location>
        <begin position="1357"/>
        <end position="1398"/>
    </location>
</feature>
<evidence type="ECO:0000256" key="4">
    <source>
        <dbReference type="SAM" id="MobiDB-lite"/>
    </source>
</evidence>
<dbReference type="Gene3D" id="2.130.10.10">
    <property type="entry name" value="YVTN repeat-like/Quinoprotein amine dehydrogenase"/>
    <property type="match status" value="5"/>
</dbReference>
<dbReference type="InterPro" id="IPR015943">
    <property type="entry name" value="WD40/YVTN_repeat-like_dom_sf"/>
</dbReference>
<dbReference type="Gene3D" id="3.40.50.300">
    <property type="entry name" value="P-loop containing nucleotide triphosphate hydrolases"/>
    <property type="match status" value="1"/>
</dbReference>
<feature type="repeat" description="WD" evidence="3">
    <location>
        <begin position="838"/>
        <end position="879"/>
    </location>
</feature>
<evidence type="ECO:0000256" key="1">
    <source>
        <dbReference type="ARBA" id="ARBA00022574"/>
    </source>
</evidence>
<feature type="repeat" description="WD" evidence="3">
    <location>
        <begin position="1010"/>
        <end position="1045"/>
    </location>
</feature>
<evidence type="ECO:0000256" key="2">
    <source>
        <dbReference type="ARBA" id="ARBA00022737"/>
    </source>
</evidence>
<gene>
    <name evidence="6" type="ORF">RDB_LOCUS100470</name>
</gene>
<dbReference type="PROSITE" id="PS00678">
    <property type="entry name" value="WD_REPEATS_1"/>
    <property type="match status" value="4"/>
</dbReference>
<feature type="repeat" description="WD" evidence="3">
    <location>
        <begin position="967"/>
        <end position="998"/>
    </location>
</feature>
<dbReference type="InterPro" id="IPR036322">
    <property type="entry name" value="WD40_repeat_dom_sf"/>
</dbReference>
<feature type="repeat" description="WD" evidence="3">
    <location>
        <begin position="1106"/>
        <end position="1138"/>
    </location>
</feature>
<dbReference type="Pfam" id="PF00400">
    <property type="entry name" value="WD40"/>
    <property type="match status" value="14"/>
</dbReference>